<dbReference type="SMART" id="SM00175">
    <property type="entry name" value="RAB"/>
    <property type="match status" value="1"/>
</dbReference>
<evidence type="ECO:0000256" key="3">
    <source>
        <dbReference type="SAM" id="MobiDB-lite"/>
    </source>
</evidence>
<dbReference type="GO" id="GO:0003924">
    <property type="term" value="F:GTPase activity"/>
    <property type="evidence" value="ECO:0007669"/>
    <property type="project" value="InterPro"/>
</dbReference>
<dbReference type="InterPro" id="IPR001806">
    <property type="entry name" value="Small_GTPase"/>
</dbReference>
<dbReference type="RefSeq" id="XP_066913897.1">
    <property type="nucleotide sequence ID" value="XM_067057796.1"/>
</dbReference>
<name>A0A7M5V6H0_9CNID</name>
<dbReference type="NCBIfam" id="TIGR00231">
    <property type="entry name" value="small_GTP"/>
    <property type="match status" value="1"/>
</dbReference>
<reference evidence="4" key="1">
    <citation type="submission" date="2021-01" db="UniProtKB">
        <authorList>
            <consortium name="EnsemblMetazoa"/>
        </authorList>
    </citation>
    <scope>IDENTIFICATION</scope>
</reference>
<evidence type="ECO:0000256" key="1">
    <source>
        <dbReference type="ARBA" id="ARBA00006270"/>
    </source>
</evidence>
<dbReference type="Proteomes" id="UP000594262">
    <property type="component" value="Unplaced"/>
</dbReference>
<keyword evidence="2" id="KW-0547">Nucleotide-binding</keyword>
<feature type="compositionally biased region" description="Basic and acidic residues" evidence="3">
    <location>
        <begin position="214"/>
        <end position="225"/>
    </location>
</feature>
<evidence type="ECO:0000313" key="4">
    <source>
        <dbReference type="EnsemblMetazoa" id="CLYHEMP010444.1"/>
    </source>
</evidence>
<sequence>MSWKGNATYQKQETKGGIYKVCLAGRMESGKTTIFQIISGNPINENPSNDFFEYQYDGLGKIVLNDTAGREHFTSMTIGTYYRGVHVIVFVYDATDQESLNYIGGELEELKNRSEFENVQMILIRNKCDEPPSRIAVTEGDEETFVANRSNLLGDRLKLRRKVSAKCDPEPIKKLFFEHLHDVIKGKGTTPDNEQFIKLREKRSASTKSTTNSSEKDDKCPCCIQ</sequence>
<evidence type="ECO:0000256" key="2">
    <source>
        <dbReference type="ARBA" id="ARBA00022741"/>
    </source>
</evidence>
<dbReference type="Gene3D" id="3.40.50.300">
    <property type="entry name" value="P-loop containing nucleotide triphosphate hydrolases"/>
    <property type="match status" value="1"/>
</dbReference>
<feature type="region of interest" description="Disordered" evidence="3">
    <location>
        <begin position="201"/>
        <end position="225"/>
    </location>
</feature>
<organism evidence="4 5">
    <name type="scientific">Clytia hemisphaerica</name>
    <dbReference type="NCBI Taxonomy" id="252671"/>
    <lineage>
        <taxon>Eukaryota</taxon>
        <taxon>Metazoa</taxon>
        <taxon>Cnidaria</taxon>
        <taxon>Hydrozoa</taxon>
        <taxon>Hydroidolina</taxon>
        <taxon>Leptothecata</taxon>
        <taxon>Obeliida</taxon>
        <taxon>Clytiidae</taxon>
        <taxon>Clytia</taxon>
    </lineage>
</organism>
<evidence type="ECO:0000313" key="5">
    <source>
        <dbReference type="Proteomes" id="UP000594262"/>
    </source>
</evidence>
<dbReference type="PANTHER" id="PTHR47978">
    <property type="match status" value="1"/>
</dbReference>
<proteinExistence type="inferred from homology"/>
<dbReference type="EnsemblMetazoa" id="CLYHEMT010444.1">
    <property type="protein sequence ID" value="CLYHEMP010444.1"/>
    <property type="gene ID" value="CLYHEMG010444"/>
</dbReference>
<dbReference type="Pfam" id="PF00071">
    <property type="entry name" value="Ras"/>
    <property type="match status" value="1"/>
</dbReference>
<dbReference type="InterPro" id="IPR027417">
    <property type="entry name" value="P-loop_NTPase"/>
</dbReference>
<dbReference type="GO" id="GO:0005525">
    <property type="term" value="F:GTP binding"/>
    <property type="evidence" value="ECO:0007669"/>
    <property type="project" value="InterPro"/>
</dbReference>
<comment type="similarity">
    <text evidence="1">Belongs to the small GTPase superfamily. Rab family.</text>
</comment>
<dbReference type="PROSITE" id="PS51419">
    <property type="entry name" value="RAB"/>
    <property type="match status" value="1"/>
</dbReference>
<dbReference type="SUPFAM" id="SSF52540">
    <property type="entry name" value="P-loop containing nucleoside triphosphate hydrolases"/>
    <property type="match status" value="1"/>
</dbReference>
<dbReference type="InterPro" id="IPR005225">
    <property type="entry name" value="Small_GTP-bd"/>
</dbReference>
<protein>
    <submittedName>
        <fullName evidence="4">Uncharacterized protein</fullName>
    </submittedName>
</protein>
<dbReference type="GeneID" id="136801166"/>
<keyword evidence="5" id="KW-1185">Reference proteome</keyword>
<accession>A0A7M5V6H0</accession>
<dbReference type="AlphaFoldDB" id="A0A7M5V6H0"/>